<feature type="domain" description="4Fe-4S ferredoxin-type" evidence="4">
    <location>
        <begin position="57"/>
        <end position="122"/>
    </location>
</feature>
<dbReference type="InterPro" id="IPR017900">
    <property type="entry name" value="4Fe4S_Fe_S_CS"/>
</dbReference>
<sequence length="149" mass="15934">MPSRLSSLAYLAWRAVGVQPVKKLAQEGSPAERFEKNYAAEGLVPTTEEDRAVAEAASACVACGVCEARCELMAATPHVRALGLHTAFRLYSKSTTELPWAREALQACARCDGCDSACPTGVPIQRVIRQLLERLERLPKRGGGPAGAP</sequence>
<evidence type="ECO:0000256" key="1">
    <source>
        <dbReference type="ARBA" id="ARBA00022723"/>
    </source>
</evidence>
<evidence type="ECO:0000259" key="4">
    <source>
        <dbReference type="Pfam" id="PF13183"/>
    </source>
</evidence>
<dbReference type="SUPFAM" id="SSF46548">
    <property type="entry name" value="alpha-helical ferredoxin"/>
    <property type="match status" value="1"/>
</dbReference>
<keyword evidence="1" id="KW-0479">Metal-binding</keyword>
<accession>A0ABM7X5K8</accession>
<dbReference type="Gene3D" id="1.10.1060.10">
    <property type="entry name" value="Alpha-helical ferredoxin"/>
    <property type="match status" value="1"/>
</dbReference>
<evidence type="ECO:0000313" key="6">
    <source>
        <dbReference type="Proteomes" id="UP001162734"/>
    </source>
</evidence>
<keyword evidence="2" id="KW-0408">Iron</keyword>
<keyword evidence="6" id="KW-1185">Reference proteome</keyword>
<evidence type="ECO:0000313" key="5">
    <source>
        <dbReference type="EMBL" id="BDG07095.1"/>
    </source>
</evidence>
<evidence type="ECO:0000256" key="3">
    <source>
        <dbReference type="ARBA" id="ARBA00023014"/>
    </source>
</evidence>
<organism evidence="5 6">
    <name type="scientific">Anaeromyxobacter paludicola</name>
    <dbReference type="NCBI Taxonomy" id="2918171"/>
    <lineage>
        <taxon>Bacteria</taxon>
        <taxon>Pseudomonadati</taxon>
        <taxon>Myxococcota</taxon>
        <taxon>Myxococcia</taxon>
        <taxon>Myxococcales</taxon>
        <taxon>Cystobacterineae</taxon>
        <taxon>Anaeromyxobacteraceae</taxon>
        <taxon>Anaeromyxobacter</taxon>
    </lineage>
</organism>
<dbReference type="Proteomes" id="UP001162734">
    <property type="component" value="Chromosome"/>
</dbReference>
<dbReference type="EMBL" id="AP025592">
    <property type="protein sequence ID" value="BDG07095.1"/>
    <property type="molecule type" value="Genomic_DNA"/>
</dbReference>
<evidence type="ECO:0000256" key="2">
    <source>
        <dbReference type="ARBA" id="ARBA00023004"/>
    </source>
</evidence>
<dbReference type="Pfam" id="PF13183">
    <property type="entry name" value="Fer4_8"/>
    <property type="match status" value="1"/>
</dbReference>
<reference evidence="6" key="1">
    <citation type="journal article" date="2022" name="Int. J. Syst. Evol. Microbiol.">
        <title>Anaeromyxobacter oryzae sp. nov., Anaeromyxobacter diazotrophicus sp. nov. and Anaeromyxobacter paludicola sp. nov., isolated from paddy soils.</title>
        <authorList>
            <person name="Itoh H."/>
            <person name="Xu Z."/>
            <person name="Mise K."/>
            <person name="Masuda Y."/>
            <person name="Ushijima N."/>
            <person name="Hayakawa C."/>
            <person name="Shiratori Y."/>
            <person name="Senoo K."/>
        </authorList>
    </citation>
    <scope>NUCLEOTIDE SEQUENCE [LARGE SCALE GENOMIC DNA]</scope>
    <source>
        <strain evidence="6">Red630</strain>
    </source>
</reference>
<protein>
    <recommendedName>
        <fullName evidence="4">4Fe-4S ferredoxin-type domain-containing protein</fullName>
    </recommendedName>
</protein>
<dbReference type="InterPro" id="IPR009051">
    <property type="entry name" value="Helical_ferredxn"/>
</dbReference>
<dbReference type="RefSeq" id="WP_248343702.1">
    <property type="nucleotide sequence ID" value="NZ_AP025592.1"/>
</dbReference>
<keyword evidence="3" id="KW-0411">Iron-sulfur</keyword>
<dbReference type="PROSITE" id="PS00198">
    <property type="entry name" value="4FE4S_FER_1"/>
    <property type="match status" value="1"/>
</dbReference>
<dbReference type="InterPro" id="IPR017896">
    <property type="entry name" value="4Fe4S_Fe-S-bd"/>
</dbReference>
<name>A0ABM7X5K8_9BACT</name>
<proteinExistence type="predicted"/>
<gene>
    <name evidence="5" type="ORF">AMPC_02080</name>
</gene>